<dbReference type="GeneID" id="71992019"/>
<protein>
    <submittedName>
        <fullName evidence="1">Uncharacterized protein</fullName>
    </submittedName>
</protein>
<gene>
    <name evidence="1" type="ORF">CLAFUR5_12141</name>
</gene>
<proteinExistence type="predicted"/>
<organism evidence="1 2">
    <name type="scientific">Passalora fulva</name>
    <name type="common">Tomato leaf mold</name>
    <name type="synonym">Cladosporium fulvum</name>
    <dbReference type="NCBI Taxonomy" id="5499"/>
    <lineage>
        <taxon>Eukaryota</taxon>
        <taxon>Fungi</taxon>
        <taxon>Dikarya</taxon>
        <taxon>Ascomycota</taxon>
        <taxon>Pezizomycotina</taxon>
        <taxon>Dothideomycetes</taxon>
        <taxon>Dothideomycetidae</taxon>
        <taxon>Mycosphaerellales</taxon>
        <taxon>Mycosphaerellaceae</taxon>
        <taxon>Fulvia</taxon>
    </lineage>
</organism>
<dbReference type="RefSeq" id="XP_047767627.1">
    <property type="nucleotide sequence ID" value="XM_047911289.1"/>
</dbReference>
<evidence type="ECO:0000313" key="1">
    <source>
        <dbReference type="EMBL" id="UJO23261.1"/>
    </source>
</evidence>
<dbReference type="PANTHER" id="PTHR42085:SF1">
    <property type="entry name" value="F-BOX DOMAIN-CONTAINING PROTEIN"/>
    <property type="match status" value="1"/>
</dbReference>
<dbReference type="OrthoDB" id="3905718at2759"/>
<dbReference type="AlphaFoldDB" id="A0A9Q8UUS8"/>
<reference evidence="1" key="2">
    <citation type="journal article" date="2022" name="Microb. Genom.">
        <title>A chromosome-scale genome assembly of the tomato pathogen Cladosporium fulvum reveals a compartmentalized genome architecture and the presence of a dispensable chromosome.</title>
        <authorList>
            <person name="Zaccaron A.Z."/>
            <person name="Chen L.H."/>
            <person name="Samaras A."/>
            <person name="Stergiopoulos I."/>
        </authorList>
    </citation>
    <scope>NUCLEOTIDE SEQUENCE</scope>
    <source>
        <strain evidence="1">Race5_Kim</strain>
    </source>
</reference>
<sequence>MSRVIAGYTLKFAADASSQAHKYSANATGGSFLAPNNQYTPTTRCFLLELPAELRNRIYEFVLTVEPAADGRVYLKKRPTSKTDSTGSMVARHWHDPLEGRTRFSGKWVEETINFAPSNLSILQTCSQINDESCALFYSVNNIAVPIRGLVQGSYDRTILPPSKQFFRHTSDVRLTGITRLTILL</sequence>
<keyword evidence="2" id="KW-1185">Reference proteome</keyword>
<dbReference type="PANTHER" id="PTHR42085">
    <property type="entry name" value="F-BOX DOMAIN-CONTAINING PROTEIN"/>
    <property type="match status" value="1"/>
</dbReference>
<dbReference type="KEGG" id="ffu:CLAFUR5_12141"/>
<dbReference type="EMBL" id="CP090172">
    <property type="protein sequence ID" value="UJO23261.1"/>
    <property type="molecule type" value="Genomic_DNA"/>
</dbReference>
<dbReference type="Proteomes" id="UP000756132">
    <property type="component" value="Chromosome 10"/>
</dbReference>
<dbReference type="InterPro" id="IPR038883">
    <property type="entry name" value="AN11006-like"/>
</dbReference>
<reference evidence="1" key="1">
    <citation type="submission" date="2021-12" db="EMBL/GenBank/DDBJ databases">
        <authorList>
            <person name="Zaccaron A."/>
            <person name="Stergiopoulos I."/>
        </authorList>
    </citation>
    <scope>NUCLEOTIDE SEQUENCE</scope>
    <source>
        <strain evidence="1">Race5_Kim</strain>
    </source>
</reference>
<evidence type="ECO:0000313" key="2">
    <source>
        <dbReference type="Proteomes" id="UP000756132"/>
    </source>
</evidence>
<name>A0A9Q8UUS8_PASFU</name>
<accession>A0A9Q8UUS8</accession>